<sequence length="281" mass="30378">MSLRALDPTPAATRGGLIVIKHLPLVMLAMLSATTACSADQQGLFRDAYLCPARGPSSVCVYGTVRKGTQVTLIAKGWKSVAETKETFSNKNQEFQNGIATSTRLQVASKPPKDAFMIAVLAPTDAINELRLEEIQDPAIVQRIGGHIKKARELKLAPDIRLLQTRLFRLSPTILLSETFVSAPNDVAELTKQLPNGCDVCGKVPLVVGTNLHDLFREVRPSQRSDTERICGAIKLAFTLSGRTYALSHAYICESDAMSATLVHDLSGPTPKLAFKLIGGL</sequence>
<name>A0A562LPM2_9BRAD</name>
<reference evidence="1 2" key="1">
    <citation type="journal article" date="2015" name="Stand. Genomic Sci.">
        <title>Genomic Encyclopedia of Bacterial and Archaeal Type Strains, Phase III: the genomes of soil and plant-associated and newly described type strains.</title>
        <authorList>
            <person name="Whitman W.B."/>
            <person name="Woyke T."/>
            <person name="Klenk H.P."/>
            <person name="Zhou Y."/>
            <person name="Lilburn T.G."/>
            <person name="Beck B.J."/>
            <person name="De Vos P."/>
            <person name="Vandamme P."/>
            <person name="Eisen J.A."/>
            <person name="Garrity G."/>
            <person name="Hugenholtz P."/>
            <person name="Kyrpides N.C."/>
        </authorList>
    </citation>
    <scope>NUCLEOTIDE SEQUENCE [LARGE SCALE GENOMIC DNA]</scope>
    <source>
        <strain evidence="1 2">CGMCC 1.10947</strain>
    </source>
</reference>
<accession>A0A562LPM2</accession>
<evidence type="ECO:0000313" key="2">
    <source>
        <dbReference type="Proteomes" id="UP000317176"/>
    </source>
</evidence>
<comment type="caution">
    <text evidence="1">The sequence shown here is derived from an EMBL/GenBank/DDBJ whole genome shotgun (WGS) entry which is preliminary data.</text>
</comment>
<keyword evidence="2" id="KW-1185">Reference proteome</keyword>
<protein>
    <submittedName>
        <fullName evidence="1">Uncharacterized protein</fullName>
    </submittedName>
</protein>
<dbReference type="RefSeq" id="WP_145628439.1">
    <property type="nucleotide sequence ID" value="NZ_CP088014.1"/>
</dbReference>
<gene>
    <name evidence="1" type="ORF">IQ17_00658</name>
</gene>
<proteinExistence type="predicted"/>
<dbReference type="Proteomes" id="UP000317176">
    <property type="component" value="Unassembled WGS sequence"/>
</dbReference>
<dbReference type="EMBL" id="VLKL01000002">
    <property type="protein sequence ID" value="TWI09581.1"/>
    <property type="molecule type" value="Genomic_DNA"/>
</dbReference>
<evidence type="ECO:0000313" key="1">
    <source>
        <dbReference type="EMBL" id="TWI09581.1"/>
    </source>
</evidence>
<organism evidence="1 2">
    <name type="scientific">Bradyrhizobium daqingense</name>
    <dbReference type="NCBI Taxonomy" id="993502"/>
    <lineage>
        <taxon>Bacteria</taxon>
        <taxon>Pseudomonadati</taxon>
        <taxon>Pseudomonadota</taxon>
        <taxon>Alphaproteobacteria</taxon>
        <taxon>Hyphomicrobiales</taxon>
        <taxon>Nitrobacteraceae</taxon>
        <taxon>Bradyrhizobium</taxon>
    </lineage>
</organism>
<dbReference type="OrthoDB" id="8232480at2"/>
<dbReference type="AlphaFoldDB" id="A0A562LPM2"/>